<feature type="compositionally biased region" description="Basic residues" evidence="1">
    <location>
        <begin position="85"/>
        <end position="94"/>
    </location>
</feature>
<organism evidence="2 3">
    <name type="scientific">Daphnia pulex</name>
    <name type="common">Water flea</name>
    <dbReference type="NCBI Taxonomy" id="6669"/>
    <lineage>
        <taxon>Eukaryota</taxon>
        <taxon>Metazoa</taxon>
        <taxon>Ecdysozoa</taxon>
        <taxon>Arthropoda</taxon>
        <taxon>Crustacea</taxon>
        <taxon>Branchiopoda</taxon>
        <taxon>Diplostraca</taxon>
        <taxon>Cladocera</taxon>
        <taxon>Anomopoda</taxon>
        <taxon>Daphniidae</taxon>
        <taxon>Daphnia</taxon>
    </lineage>
</organism>
<dbReference type="EMBL" id="GL732699">
    <property type="protein sequence ID" value="EFX66592.1"/>
    <property type="molecule type" value="Genomic_DNA"/>
</dbReference>
<proteinExistence type="predicted"/>
<feature type="region of interest" description="Disordered" evidence="1">
    <location>
        <begin position="82"/>
        <end position="114"/>
    </location>
</feature>
<name>E9HNT8_DAPPU</name>
<dbReference type="Proteomes" id="UP000000305">
    <property type="component" value="Unassembled WGS sequence"/>
</dbReference>
<dbReference type="HOGENOM" id="CLU_1112276_0_0_1"/>
<gene>
    <name evidence="2" type="ORF">DAPPUDRAFT_116174</name>
</gene>
<reference evidence="2 3" key="1">
    <citation type="journal article" date="2011" name="Science">
        <title>The ecoresponsive genome of Daphnia pulex.</title>
        <authorList>
            <person name="Colbourne J.K."/>
            <person name="Pfrender M.E."/>
            <person name="Gilbert D."/>
            <person name="Thomas W.K."/>
            <person name="Tucker A."/>
            <person name="Oakley T.H."/>
            <person name="Tokishita S."/>
            <person name="Aerts A."/>
            <person name="Arnold G.J."/>
            <person name="Basu M.K."/>
            <person name="Bauer D.J."/>
            <person name="Caceres C.E."/>
            <person name="Carmel L."/>
            <person name="Casola C."/>
            <person name="Choi J.H."/>
            <person name="Detter J.C."/>
            <person name="Dong Q."/>
            <person name="Dusheyko S."/>
            <person name="Eads B.D."/>
            <person name="Frohlich T."/>
            <person name="Geiler-Samerotte K.A."/>
            <person name="Gerlach D."/>
            <person name="Hatcher P."/>
            <person name="Jogdeo S."/>
            <person name="Krijgsveld J."/>
            <person name="Kriventseva E.V."/>
            <person name="Kultz D."/>
            <person name="Laforsch C."/>
            <person name="Lindquist E."/>
            <person name="Lopez J."/>
            <person name="Manak J.R."/>
            <person name="Muller J."/>
            <person name="Pangilinan J."/>
            <person name="Patwardhan R.P."/>
            <person name="Pitluck S."/>
            <person name="Pritham E.J."/>
            <person name="Rechtsteiner A."/>
            <person name="Rho M."/>
            <person name="Rogozin I.B."/>
            <person name="Sakarya O."/>
            <person name="Salamov A."/>
            <person name="Schaack S."/>
            <person name="Shapiro H."/>
            <person name="Shiga Y."/>
            <person name="Skalitzky C."/>
            <person name="Smith Z."/>
            <person name="Souvorov A."/>
            <person name="Sung W."/>
            <person name="Tang Z."/>
            <person name="Tsuchiya D."/>
            <person name="Tu H."/>
            <person name="Vos H."/>
            <person name="Wang M."/>
            <person name="Wolf Y.I."/>
            <person name="Yamagata H."/>
            <person name="Yamada T."/>
            <person name="Ye Y."/>
            <person name="Shaw J.R."/>
            <person name="Andrews J."/>
            <person name="Crease T.J."/>
            <person name="Tang H."/>
            <person name="Lucas S.M."/>
            <person name="Robertson H.M."/>
            <person name="Bork P."/>
            <person name="Koonin E.V."/>
            <person name="Zdobnov E.M."/>
            <person name="Grigoriev I.V."/>
            <person name="Lynch M."/>
            <person name="Boore J.L."/>
        </authorList>
    </citation>
    <scope>NUCLEOTIDE SEQUENCE [LARGE SCALE GENOMIC DNA]</scope>
</reference>
<evidence type="ECO:0000256" key="1">
    <source>
        <dbReference type="SAM" id="MobiDB-lite"/>
    </source>
</evidence>
<accession>E9HNT8</accession>
<keyword evidence="3" id="KW-1185">Reference proteome</keyword>
<protein>
    <submittedName>
        <fullName evidence="2">Uncharacterized protein</fullName>
    </submittedName>
</protein>
<evidence type="ECO:0000313" key="3">
    <source>
        <dbReference type="Proteomes" id="UP000000305"/>
    </source>
</evidence>
<dbReference type="InParanoid" id="E9HNT8"/>
<dbReference type="AlphaFoldDB" id="E9HNT8"/>
<dbReference type="KEGG" id="dpx:DAPPUDRAFT_116174"/>
<sequence>MDSEQQSLNENLLHQKQTIPSTNMRSQRDSTEIGWGWAKELRRSERRGVDEGAAGGAGVGSWPVTAAFGALAGGSGCTTWGEATRRKRRLRRNNRPAGVFTRSESTPVTGLSADVPTHMGAENIYIAEGDAGFIKKTWSYCRDSKCESTNKMSYCPRPSHAATTGISNDEIQSQILTATESAVAGSAGGLATISAGRRIANESGKVDVSRLRQWITAKPELCQEFQALLHSIKLKEVVEEAIGLVNEDFR</sequence>
<evidence type="ECO:0000313" key="2">
    <source>
        <dbReference type="EMBL" id="EFX66592.1"/>
    </source>
</evidence>